<feature type="signal peptide" evidence="2">
    <location>
        <begin position="1"/>
        <end position="21"/>
    </location>
</feature>
<comment type="caution">
    <text evidence="3">The sequence shown here is derived from an EMBL/GenBank/DDBJ whole genome shotgun (WGS) entry which is preliminary data.</text>
</comment>
<dbReference type="OrthoDB" id="6622354at2759"/>
<evidence type="ECO:0000313" key="3">
    <source>
        <dbReference type="EMBL" id="KAF0770964.1"/>
    </source>
</evidence>
<sequence length="243" mass="26387">MRVQYAFAILAAIVAIAQVDGYLDALSSVYDCESDLDTCLKSQLARSIDEILDRNETYRLNRYLTVTAVGHRRQSPSSSEDLSSKFLNFFNALQIQYQPEEDDESIDDVFEVTGRKKKRGKNKKHKMGMMMGFMAMGMTIIGGLFNKIMMGGAISIALKALIIAKIALLLAGTMAIKKLLSGGGSGQVSIQPSWSGGGGGGGGHEQHSGYRRSYADLQPSMTTADALAYGGQIDSYSNSHYSR</sequence>
<keyword evidence="4" id="KW-1185">Reference proteome</keyword>
<protein>
    <submittedName>
        <fullName evidence="3">Uncharacterized protein</fullName>
    </submittedName>
</protein>
<evidence type="ECO:0000313" key="4">
    <source>
        <dbReference type="Proteomes" id="UP000478052"/>
    </source>
</evidence>
<dbReference type="EMBL" id="VUJU01000358">
    <property type="protein sequence ID" value="KAF0770964.1"/>
    <property type="molecule type" value="Genomic_DNA"/>
</dbReference>
<feature type="chain" id="PRO_5026199336" evidence="2">
    <location>
        <begin position="22"/>
        <end position="243"/>
    </location>
</feature>
<dbReference type="PANTHER" id="PTHR21879:SF24">
    <property type="entry name" value="OSIRIS 10B"/>
    <property type="match status" value="1"/>
</dbReference>
<feature type="transmembrane region" description="Helical" evidence="1">
    <location>
        <begin position="151"/>
        <end position="171"/>
    </location>
</feature>
<organism evidence="3 4">
    <name type="scientific">Aphis craccivora</name>
    <name type="common">Cowpea aphid</name>
    <dbReference type="NCBI Taxonomy" id="307492"/>
    <lineage>
        <taxon>Eukaryota</taxon>
        <taxon>Metazoa</taxon>
        <taxon>Ecdysozoa</taxon>
        <taxon>Arthropoda</taxon>
        <taxon>Hexapoda</taxon>
        <taxon>Insecta</taxon>
        <taxon>Pterygota</taxon>
        <taxon>Neoptera</taxon>
        <taxon>Paraneoptera</taxon>
        <taxon>Hemiptera</taxon>
        <taxon>Sternorrhyncha</taxon>
        <taxon>Aphidomorpha</taxon>
        <taxon>Aphidoidea</taxon>
        <taxon>Aphididae</taxon>
        <taxon>Aphidini</taxon>
        <taxon>Aphis</taxon>
        <taxon>Aphis</taxon>
    </lineage>
</organism>
<evidence type="ECO:0000256" key="2">
    <source>
        <dbReference type="SAM" id="SignalP"/>
    </source>
</evidence>
<keyword evidence="1" id="KW-0472">Membrane</keyword>
<gene>
    <name evidence="3" type="ORF">FWK35_00015390</name>
</gene>
<keyword evidence="2" id="KW-0732">Signal</keyword>
<proteinExistence type="predicted"/>
<keyword evidence="1" id="KW-0812">Transmembrane</keyword>
<dbReference type="InterPro" id="IPR012464">
    <property type="entry name" value="DUF1676"/>
</dbReference>
<dbReference type="GO" id="GO:0016020">
    <property type="term" value="C:membrane"/>
    <property type="evidence" value="ECO:0007669"/>
    <property type="project" value="TreeGrafter"/>
</dbReference>
<dbReference type="Proteomes" id="UP000478052">
    <property type="component" value="Unassembled WGS sequence"/>
</dbReference>
<dbReference type="AlphaFoldDB" id="A0A6G0ZIK6"/>
<reference evidence="3 4" key="1">
    <citation type="submission" date="2019-08" db="EMBL/GenBank/DDBJ databases">
        <title>Whole genome of Aphis craccivora.</title>
        <authorList>
            <person name="Voronova N.V."/>
            <person name="Shulinski R.S."/>
            <person name="Bandarenka Y.V."/>
            <person name="Zhorov D.G."/>
            <person name="Warner D."/>
        </authorList>
    </citation>
    <scope>NUCLEOTIDE SEQUENCE [LARGE SCALE GENOMIC DNA]</scope>
    <source>
        <strain evidence="3">180601</strain>
        <tissue evidence="3">Whole Body</tissue>
    </source>
</reference>
<feature type="transmembrane region" description="Helical" evidence="1">
    <location>
        <begin position="127"/>
        <end position="145"/>
    </location>
</feature>
<evidence type="ECO:0000256" key="1">
    <source>
        <dbReference type="SAM" id="Phobius"/>
    </source>
</evidence>
<name>A0A6G0ZIK6_APHCR</name>
<dbReference type="Pfam" id="PF07898">
    <property type="entry name" value="DUF1676"/>
    <property type="match status" value="1"/>
</dbReference>
<keyword evidence="1" id="KW-1133">Transmembrane helix</keyword>
<accession>A0A6G0ZIK6</accession>
<dbReference type="PANTHER" id="PTHR21879">
    <property type="entry name" value="FI03362P-RELATED-RELATED"/>
    <property type="match status" value="1"/>
</dbReference>